<gene>
    <name evidence="23" type="primary">rcsC_8</name>
    <name evidence="23" type="ORF">LMG6000_06319</name>
</gene>
<dbReference type="InterPro" id="IPR036890">
    <property type="entry name" value="HATPase_C_sf"/>
</dbReference>
<keyword evidence="8" id="KW-0732">Signal</keyword>
<feature type="compositionally biased region" description="Basic and acidic residues" evidence="19">
    <location>
        <begin position="972"/>
        <end position="983"/>
    </location>
</feature>
<dbReference type="Gene3D" id="3.30.565.10">
    <property type="entry name" value="Histidine kinase-like ATPase, C-terminal domain"/>
    <property type="match status" value="1"/>
</dbReference>
<reference evidence="23 24" key="1">
    <citation type="submission" date="2020-04" db="EMBL/GenBank/DDBJ databases">
        <authorList>
            <person name="De Canck E."/>
        </authorList>
    </citation>
    <scope>NUCLEOTIDE SEQUENCE [LARGE SCALE GENOMIC DNA]</scope>
    <source>
        <strain evidence="23 24">LMG 6000</strain>
    </source>
</reference>
<dbReference type="SUPFAM" id="SSF47384">
    <property type="entry name" value="Homodimeric domain of signal transducing histidine kinase"/>
    <property type="match status" value="1"/>
</dbReference>
<feature type="modified residue" description="4-aspartylphosphate" evidence="18">
    <location>
        <position position="883"/>
    </location>
</feature>
<dbReference type="Proteomes" id="UP000494183">
    <property type="component" value="Unassembled WGS sequence"/>
</dbReference>
<dbReference type="InterPro" id="IPR005467">
    <property type="entry name" value="His_kinase_dom"/>
</dbReference>
<evidence type="ECO:0000256" key="5">
    <source>
        <dbReference type="ARBA" id="ARBA00022553"/>
    </source>
</evidence>
<evidence type="ECO:0000256" key="19">
    <source>
        <dbReference type="SAM" id="MobiDB-lite"/>
    </source>
</evidence>
<organism evidence="23 24">
    <name type="scientific">Achromobacter insolitus</name>
    <dbReference type="NCBI Taxonomy" id="217204"/>
    <lineage>
        <taxon>Bacteria</taxon>
        <taxon>Pseudomonadati</taxon>
        <taxon>Pseudomonadota</taxon>
        <taxon>Betaproteobacteria</taxon>
        <taxon>Burkholderiales</taxon>
        <taxon>Alcaligenaceae</taxon>
        <taxon>Achromobacter</taxon>
    </lineage>
</organism>
<evidence type="ECO:0000256" key="4">
    <source>
        <dbReference type="ARBA" id="ARBA00022475"/>
    </source>
</evidence>
<evidence type="ECO:0000313" key="24">
    <source>
        <dbReference type="Proteomes" id="UP000494183"/>
    </source>
</evidence>
<evidence type="ECO:0000256" key="18">
    <source>
        <dbReference type="PROSITE-ProRule" id="PRU00169"/>
    </source>
</evidence>
<dbReference type="Gene3D" id="1.10.287.130">
    <property type="match status" value="1"/>
</dbReference>
<dbReference type="SMART" id="SM00448">
    <property type="entry name" value="REC"/>
    <property type="match status" value="1"/>
</dbReference>
<evidence type="ECO:0000256" key="9">
    <source>
        <dbReference type="ARBA" id="ARBA00022741"/>
    </source>
</evidence>
<dbReference type="GO" id="GO:0005886">
    <property type="term" value="C:plasma membrane"/>
    <property type="evidence" value="ECO:0007669"/>
    <property type="project" value="UniProtKB-SubCell"/>
</dbReference>
<comment type="catalytic activity">
    <reaction evidence="1">
        <text>ATP + protein L-histidine = ADP + protein N-phospho-L-histidine.</text>
        <dbReference type="EC" id="2.7.13.3"/>
    </reaction>
</comment>
<dbReference type="GO" id="GO:0005524">
    <property type="term" value="F:ATP binding"/>
    <property type="evidence" value="ECO:0007669"/>
    <property type="project" value="UniProtKB-KW"/>
</dbReference>
<dbReference type="PROSITE" id="PS50110">
    <property type="entry name" value="RESPONSE_REGULATORY"/>
    <property type="match status" value="1"/>
</dbReference>
<evidence type="ECO:0000256" key="15">
    <source>
        <dbReference type="ARBA" id="ARBA00023136"/>
    </source>
</evidence>
<dbReference type="PROSITE" id="PS50109">
    <property type="entry name" value="HIS_KIN"/>
    <property type="match status" value="1"/>
</dbReference>
<dbReference type="EMBL" id="CADILH010000016">
    <property type="protein sequence ID" value="CAB3939914.1"/>
    <property type="molecule type" value="Genomic_DNA"/>
</dbReference>
<dbReference type="RefSeq" id="WP_175202483.1">
    <property type="nucleotide sequence ID" value="NZ_CADILH010000016.1"/>
</dbReference>
<dbReference type="GO" id="GO:0000155">
    <property type="term" value="F:phosphorelay sensor kinase activity"/>
    <property type="evidence" value="ECO:0007669"/>
    <property type="project" value="InterPro"/>
</dbReference>
<dbReference type="InterPro" id="IPR036641">
    <property type="entry name" value="HPT_dom_sf"/>
</dbReference>
<evidence type="ECO:0000256" key="13">
    <source>
        <dbReference type="ARBA" id="ARBA00023012"/>
    </source>
</evidence>
<evidence type="ECO:0000256" key="6">
    <source>
        <dbReference type="ARBA" id="ARBA00022679"/>
    </source>
</evidence>
<dbReference type="InterPro" id="IPR001789">
    <property type="entry name" value="Sig_transdc_resp-reg_receiver"/>
</dbReference>
<evidence type="ECO:0000256" key="14">
    <source>
        <dbReference type="ARBA" id="ARBA00023026"/>
    </source>
</evidence>
<dbReference type="InterPro" id="IPR008207">
    <property type="entry name" value="Sig_transdc_His_kin_Hpt_dom"/>
</dbReference>
<dbReference type="Gene3D" id="1.20.120.160">
    <property type="entry name" value="HPT domain"/>
    <property type="match status" value="1"/>
</dbReference>
<dbReference type="SUPFAM" id="SSF55874">
    <property type="entry name" value="ATPase domain of HSP90 chaperone/DNA topoisomerase II/histidine kinase"/>
    <property type="match status" value="1"/>
</dbReference>
<keyword evidence="9" id="KW-0547">Nucleotide-binding</keyword>
<keyword evidence="14" id="KW-0843">Virulence</keyword>
<dbReference type="PRINTS" id="PR00344">
    <property type="entry name" value="BCTRLSENSOR"/>
</dbReference>
<dbReference type="InterPro" id="IPR004358">
    <property type="entry name" value="Sig_transdc_His_kin-like_C"/>
</dbReference>
<comment type="function">
    <text evidence="16">Member of the two-component regulatory system BvgS/BvgA. Phosphorylates BvgA via a four-step phosphorelay in response to environmental signals.</text>
</comment>
<keyword evidence="6 23" id="KW-0808">Transferase</keyword>
<dbReference type="SUPFAM" id="SSF47226">
    <property type="entry name" value="Histidine-containing phosphotransfer domain, HPT domain"/>
    <property type="match status" value="1"/>
</dbReference>
<feature type="transmembrane region" description="Helical" evidence="20">
    <location>
        <begin position="21"/>
        <end position="40"/>
    </location>
</feature>
<dbReference type="SMART" id="SM00388">
    <property type="entry name" value="HisKA"/>
    <property type="match status" value="1"/>
</dbReference>
<evidence type="ECO:0000256" key="7">
    <source>
        <dbReference type="ARBA" id="ARBA00022692"/>
    </source>
</evidence>
<evidence type="ECO:0000256" key="17">
    <source>
        <dbReference type="ARBA" id="ARBA00070152"/>
    </source>
</evidence>
<dbReference type="AlphaFoldDB" id="A0A6S7FP33"/>
<feature type="domain" description="Response regulatory" evidence="22">
    <location>
        <begin position="834"/>
        <end position="948"/>
    </location>
</feature>
<dbReference type="Pfam" id="PF00512">
    <property type="entry name" value="HisKA"/>
    <property type="match status" value="1"/>
</dbReference>
<dbReference type="FunFam" id="1.10.287.130:FF:000004">
    <property type="entry name" value="Ethylene receptor 1"/>
    <property type="match status" value="1"/>
</dbReference>
<keyword evidence="11" id="KW-0067">ATP-binding</keyword>
<protein>
    <recommendedName>
        <fullName evidence="17">Virulence sensor protein BvgS</fullName>
        <ecNumber evidence="3">2.7.13.3</ecNumber>
    </recommendedName>
</protein>
<feature type="region of interest" description="Disordered" evidence="19">
    <location>
        <begin position="963"/>
        <end position="986"/>
    </location>
</feature>
<comment type="subcellular location">
    <subcellularLocation>
        <location evidence="2">Cell membrane</location>
        <topology evidence="2">Multi-pass membrane protein</topology>
    </subcellularLocation>
</comment>
<dbReference type="Pfam" id="PF02518">
    <property type="entry name" value="HATPase_c"/>
    <property type="match status" value="1"/>
</dbReference>
<dbReference type="Gene3D" id="3.40.50.2300">
    <property type="match status" value="1"/>
</dbReference>
<dbReference type="InterPro" id="IPR011006">
    <property type="entry name" value="CheY-like_superfamily"/>
</dbReference>
<dbReference type="CDD" id="cd17546">
    <property type="entry name" value="REC_hyHK_CKI1_RcsC-like"/>
    <property type="match status" value="1"/>
</dbReference>
<dbReference type="Pfam" id="PF01627">
    <property type="entry name" value="Hpt"/>
    <property type="match status" value="1"/>
</dbReference>
<evidence type="ECO:0000259" key="22">
    <source>
        <dbReference type="PROSITE" id="PS50110"/>
    </source>
</evidence>
<evidence type="ECO:0000256" key="12">
    <source>
        <dbReference type="ARBA" id="ARBA00022989"/>
    </source>
</evidence>
<dbReference type="Pfam" id="PF00072">
    <property type="entry name" value="Response_reg"/>
    <property type="match status" value="1"/>
</dbReference>
<dbReference type="InterPro" id="IPR036097">
    <property type="entry name" value="HisK_dim/P_sf"/>
</dbReference>
<accession>A0A6S7FP33</accession>
<evidence type="ECO:0000256" key="20">
    <source>
        <dbReference type="SAM" id="Phobius"/>
    </source>
</evidence>
<evidence type="ECO:0000256" key="16">
    <source>
        <dbReference type="ARBA" id="ARBA00058004"/>
    </source>
</evidence>
<name>A0A6S7FP33_9BURK</name>
<sequence length="1077" mass="118126">MKHSYAVLEKLARSSLRLSKGVMILGGVVLLLVGSTYWLLQRLVDENHDSVRFHFTRLMENIQEQELFLVSLRQRSLQGDLLGGDIPQMQVFEPAAEEAIFRGQENVFSMPFNARVNVQATDPKDLALIQGLGAQLSSYYSAFWSTSHYQSPRAFLFNRRGEFDLVVPARGERSATERDQDALSKVLDTIRARSPQANDTEVEWRSYGPAGNTGTGARLLAYTTIDLPAEYRRIKSAGTQATAAVMLDLVQANDFQRTMDWVVYDKLTLVTPSGQILKGVSSPDPALQEGFNLNTDGLVFKLVNHQGAPWVAVYTLGYKSFSRYALGSLITLGAGFLCLIGLGWAVTRWYRRRVIQPADQARARIAESEAFSRAVIDTAPTGLCAVRLPDHHVVLENQRAKSWRGTVGSLASLDHLPDTAGANEHHLEVAGRHLQVGFVSTRYQGEEVRLYAFNDVTRHIEDARELEEARREAATANEAKTLFLATMSHEIRTPLYGVLGTLELLQLTPLTARQQDYLDTIQRSSATLFQLISDVLDVSKIESGQMALEPVEFCPLEMIEDTLRTYAAFAERKGLLLYGCADPALPDRVFGDPMRIRQVLNNLLSNAIKFTDRGRVVLRTRVLDSSDDQVTLEWQVADTGVGLSEAQQARLFELFYQVREVSNEGGAGLGLPICKWLCEMMGGQLKVVSDPGLGSSFVMRLSLPVAGRGLSVPATPGADRLAVFVRAPVAELAQHYCDWLARLGLNPRPLPAVSSAISPGAVLVDVLPDDREPCWPGRRICCHAAAAAGEAKGDLDASMFDVREIARAVRQLSQGDEGRADERPATLSADLHLNVLVAEDNPINQGIVREQLEALGCRVVVADNGQQALRLWQPGEFDLVLTDVNMPFMNGYELARALREQDADLPIIGVTANAMREEGARCLEVGMNAWLVKPLTLKTLRAELIKLGLGSAHDAVRDSHPEAVAAEDGEDGNGKDGDGKDGESPISLPPAMRGIFVQTMEADILAIRDAWDQGDLAKAGQFLHRISGALAAVRAATLSARCSQAEIRLATEGFNESLHQEVRQLLSDIDKLTKALG</sequence>
<dbReference type="FunFam" id="3.30.565.10:FF:000010">
    <property type="entry name" value="Sensor histidine kinase RcsC"/>
    <property type="match status" value="1"/>
</dbReference>
<dbReference type="EC" id="2.7.13.3" evidence="3"/>
<evidence type="ECO:0000256" key="8">
    <source>
        <dbReference type="ARBA" id="ARBA00022729"/>
    </source>
</evidence>
<proteinExistence type="predicted"/>
<evidence type="ECO:0000256" key="3">
    <source>
        <dbReference type="ARBA" id="ARBA00012438"/>
    </source>
</evidence>
<keyword evidence="24" id="KW-1185">Reference proteome</keyword>
<evidence type="ECO:0000256" key="1">
    <source>
        <dbReference type="ARBA" id="ARBA00000085"/>
    </source>
</evidence>
<dbReference type="PANTHER" id="PTHR45339">
    <property type="entry name" value="HYBRID SIGNAL TRANSDUCTION HISTIDINE KINASE J"/>
    <property type="match status" value="1"/>
</dbReference>
<keyword evidence="12 20" id="KW-1133">Transmembrane helix</keyword>
<keyword evidence="7 20" id="KW-0812">Transmembrane</keyword>
<keyword evidence="4" id="KW-1003">Cell membrane</keyword>
<dbReference type="PANTHER" id="PTHR45339:SF1">
    <property type="entry name" value="HYBRID SIGNAL TRANSDUCTION HISTIDINE KINASE J"/>
    <property type="match status" value="1"/>
</dbReference>
<dbReference type="InterPro" id="IPR003661">
    <property type="entry name" value="HisK_dim/P_dom"/>
</dbReference>
<evidence type="ECO:0000256" key="11">
    <source>
        <dbReference type="ARBA" id="ARBA00022840"/>
    </source>
</evidence>
<evidence type="ECO:0000256" key="2">
    <source>
        <dbReference type="ARBA" id="ARBA00004651"/>
    </source>
</evidence>
<dbReference type="SMART" id="SM00387">
    <property type="entry name" value="HATPase_c"/>
    <property type="match status" value="1"/>
</dbReference>
<evidence type="ECO:0000313" key="23">
    <source>
        <dbReference type="EMBL" id="CAB3939914.1"/>
    </source>
</evidence>
<keyword evidence="15 20" id="KW-0472">Membrane</keyword>
<keyword evidence="13" id="KW-0902">Two-component regulatory system</keyword>
<keyword evidence="10 23" id="KW-0418">Kinase</keyword>
<dbReference type="CDD" id="cd00082">
    <property type="entry name" value="HisKA"/>
    <property type="match status" value="1"/>
</dbReference>
<feature type="transmembrane region" description="Helical" evidence="20">
    <location>
        <begin position="324"/>
        <end position="346"/>
    </location>
</feature>
<evidence type="ECO:0000256" key="10">
    <source>
        <dbReference type="ARBA" id="ARBA00022777"/>
    </source>
</evidence>
<dbReference type="SUPFAM" id="SSF52172">
    <property type="entry name" value="CheY-like"/>
    <property type="match status" value="1"/>
</dbReference>
<keyword evidence="5 18" id="KW-0597">Phosphoprotein</keyword>
<dbReference type="InterPro" id="IPR003594">
    <property type="entry name" value="HATPase_dom"/>
</dbReference>
<feature type="domain" description="Histidine kinase" evidence="21">
    <location>
        <begin position="486"/>
        <end position="705"/>
    </location>
</feature>
<evidence type="ECO:0000259" key="21">
    <source>
        <dbReference type="PROSITE" id="PS50109"/>
    </source>
</evidence>
<dbReference type="CDD" id="cd16922">
    <property type="entry name" value="HATPase_EvgS-ArcB-TorS-like"/>
    <property type="match status" value="1"/>
</dbReference>